<evidence type="ECO:0000256" key="2">
    <source>
        <dbReference type="SAM" id="Phobius"/>
    </source>
</evidence>
<feature type="region of interest" description="Disordered" evidence="1">
    <location>
        <begin position="1"/>
        <end position="27"/>
    </location>
</feature>
<dbReference type="GeneID" id="54562340"/>
<evidence type="ECO:0000313" key="4">
    <source>
        <dbReference type="Proteomes" id="UP000799537"/>
    </source>
</evidence>
<dbReference type="Proteomes" id="UP000799537">
    <property type="component" value="Unassembled WGS sequence"/>
</dbReference>
<gene>
    <name evidence="3" type="ORF">M409DRAFT_28507</name>
</gene>
<proteinExistence type="predicted"/>
<dbReference type="EMBL" id="ML993621">
    <property type="protein sequence ID" value="KAF2161179.1"/>
    <property type="molecule type" value="Genomic_DNA"/>
</dbReference>
<organism evidence="3 4">
    <name type="scientific">Zasmidium cellare ATCC 36951</name>
    <dbReference type="NCBI Taxonomy" id="1080233"/>
    <lineage>
        <taxon>Eukaryota</taxon>
        <taxon>Fungi</taxon>
        <taxon>Dikarya</taxon>
        <taxon>Ascomycota</taxon>
        <taxon>Pezizomycotina</taxon>
        <taxon>Dothideomycetes</taxon>
        <taxon>Dothideomycetidae</taxon>
        <taxon>Mycosphaerellales</taxon>
        <taxon>Mycosphaerellaceae</taxon>
        <taxon>Zasmidium</taxon>
    </lineage>
</organism>
<evidence type="ECO:0000256" key="1">
    <source>
        <dbReference type="SAM" id="MobiDB-lite"/>
    </source>
</evidence>
<dbReference type="RefSeq" id="XP_033662068.1">
    <property type="nucleotide sequence ID" value="XM_033809068.1"/>
</dbReference>
<keyword evidence="2" id="KW-0472">Membrane</keyword>
<feature type="transmembrane region" description="Helical" evidence="2">
    <location>
        <begin position="55"/>
        <end position="75"/>
    </location>
</feature>
<keyword evidence="2" id="KW-0812">Transmembrane</keyword>
<sequence>MRSTISCTDGDATELLPTTSHQTDDTSDRLQTTTTYIVPEEYDYMRLTERKLWHVLNPIPSIAITVVLGAISSILQNRLADTLCIPNGDMALPGSFSIWKAEYGLSITVGFWKLAFAQAKAIDLA</sequence>
<protein>
    <submittedName>
        <fullName evidence="3">Uncharacterized protein</fullName>
    </submittedName>
</protein>
<keyword evidence="4" id="KW-1185">Reference proteome</keyword>
<name>A0A6A6C609_ZASCE</name>
<dbReference type="OrthoDB" id="3903561at2759"/>
<evidence type="ECO:0000313" key="3">
    <source>
        <dbReference type="EMBL" id="KAF2161179.1"/>
    </source>
</evidence>
<accession>A0A6A6C609</accession>
<keyword evidence="2" id="KW-1133">Transmembrane helix</keyword>
<reference evidence="3" key="1">
    <citation type="journal article" date="2020" name="Stud. Mycol.">
        <title>101 Dothideomycetes genomes: a test case for predicting lifestyles and emergence of pathogens.</title>
        <authorList>
            <person name="Haridas S."/>
            <person name="Albert R."/>
            <person name="Binder M."/>
            <person name="Bloem J."/>
            <person name="Labutti K."/>
            <person name="Salamov A."/>
            <person name="Andreopoulos B."/>
            <person name="Baker S."/>
            <person name="Barry K."/>
            <person name="Bills G."/>
            <person name="Bluhm B."/>
            <person name="Cannon C."/>
            <person name="Castanera R."/>
            <person name="Culley D."/>
            <person name="Daum C."/>
            <person name="Ezra D."/>
            <person name="Gonzalez J."/>
            <person name="Henrissat B."/>
            <person name="Kuo A."/>
            <person name="Liang C."/>
            <person name="Lipzen A."/>
            <person name="Lutzoni F."/>
            <person name="Magnuson J."/>
            <person name="Mondo S."/>
            <person name="Nolan M."/>
            <person name="Ohm R."/>
            <person name="Pangilinan J."/>
            <person name="Park H.-J."/>
            <person name="Ramirez L."/>
            <person name="Alfaro M."/>
            <person name="Sun H."/>
            <person name="Tritt A."/>
            <person name="Yoshinaga Y."/>
            <person name="Zwiers L.-H."/>
            <person name="Turgeon B."/>
            <person name="Goodwin S."/>
            <person name="Spatafora J."/>
            <person name="Crous P."/>
            <person name="Grigoriev I."/>
        </authorList>
    </citation>
    <scope>NUCLEOTIDE SEQUENCE</scope>
    <source>
        <strain evidence="3">ATCC 36951</strain>
    </source>
</reference>
<dbReference type="AlphaFoldDB" id="A0A6A6C609"/>